<keyword evidence="3" id="KW-0378">Hydrolase</keyword>
<feature type="domain" description="Amidase" evidence="2">
    <location>
        <begin position="71"/>
        <end position="518"/>
    </location>
</feature>
<dbReference type="Proteomes" id="UP000285794">
    <property type="component" value="Unassembled WGS sequence"/>
</dbReference>
<name>A0A425XYX5_9BACT</name>
<protein>
    <submittedName>
        <fullName evidence="3">Amidase</fullName>
        <ecNumber evidence="3">3.5.1.4</ecNumber>
    </submittedName>
</protein>
<dbReference type="InterPro" id="IPR023631">
    <property type="entry name" value="Amidase_dom"/>
</dbReference>
<evidence type="ECO:0000259" key="2">
    <source>
        <dbReference type="Pfam" id="PF01425"/>
    </source>
</evidence>
<dbReference type="OrthoDB" id="9811471at2"/>
<accession>A0A425XYX5</accession>
<feature type="chain" id="PRO_5019542823" evidence="1">
    <location>
        <begin position="25"/>
        <end position="543"/>
    </location>
</feature>
<dbReference type="PANTHER" id="PTHR42678">
    <property type="entry name" value="AMIDASE"/>
    <property type="match status" value="1"/>
</dbReference>
<sequence length="543" mass="58944">MKRRHFLSLTALGTSLISSFGLLACQVKPSEEKDQIQVNFNEFPFNEFPFNESGINELQEMMQTGKLSAEELVKAYLNRINQIDKKGPAINAVIEINTEALALARELDLERKVGKSRGPLHGIPIMLKDNIDTGDKMMTSAGSLALEGNFAEEDAFVVKQLRNAGAIILGKTNLSEWANFRSTRSSSGWSGRGGQTHNPYVLDRSPCGSSSGSAVAVAANLCVAALGTETDGSVVCPSGVNGVVGIKPSLGLVSRTGIIPIAHSQDTAGPMAKTVKDAAILLTVMLGQDENDSITMNPNNRSINYAEGLHIDALKGAKVGVVREFFGFHSEVDKVMEKALDDLKSAGAELIDIQLENINQYGDDEYEVLLYEFKDGLNKYLSKCKGLKVTSLEDIIQFNEKHKELEMPWFDQEIMHLAQQKGDLNDKAYLSALKKCKDLAGKKGIDATLKKHKLDVLVAPTNGPAWNIDLVNGDHFGGGSSAPAAVSGYPNVTVPAGYVHALPIGLSFFAESFSEQKIIRYAYAYEQATKHRKAPEFYTSPGL</sequence>
<dbReference type="Gene3D" id="3.90.1300.10">
    <property type="entry name" value="Amidase signature (AS) domain"/>
    <property type="match status" value="1"/>
</dbReference>
<evidence type="ECO:0000313" key="3">
    <source>
        <dbReference type="EMBL" id="RRG20365.1"/>
    </source>
</evidence>
<dbReference type="RefSeq" id="WP_125031227.1">
    <property type="nucleotide sequence ID" value="NZ_JAPXVP010000011.1"/>
</dbReference>
<dbReference type="NCBIfam" id="NF005300">
    <property type="entry name" value="PRK06828.1"/>
    <property type="match status" value="1"/>
</dbReference>
<dbReference type="PROSITE" id="PS51257">
    <property type="entry name" value="PROKAR_LIPOPROTEIN"/>
    <property type="match status" value="1"/>
</dbReference>
<reference evidence="3 4" key="1">
    <citation type="submission" date="2018-07" db="EMBL/GenBank/DDBJ databases">
        <title>Draft genome sequence of Ancylomarina sp. M1P.</title>
        <authorList>
            <person name="Yadav S."/>
            <person name="Villanueva L."/>
            <person name="Damste J.S.S."/>
        </authorList>
    </citation>
    <scope>NUCLEOTIDE SEQUENCE [LARGE SCALE GENOMIC DNA]</scope>
    <source>
        <strain evidence="3 4">M1P</strain>
    </source>
</reference>
<dbReference type="SUPFAM" id="SSF75304">
    <property type="entry name" value="Amidase signature (AS) enzymes"/>
    <property type="match status" value="1"/>
</dbReference>
<dbReference type="AlphaFoldDB" id="A0A425XYX5"/>
<dbReference type="Pfam" id="PF01425">
    <property type="entry name" value="Amidase"/>
    <property type="match status" value="1"/>
</dbReference>
<dbReference type="EMBL" id="QQWG01000013">
    <property type="protein sequence ID" value="RRG20365.1"/>
    <property type="molecule type" value="Genomic_DNA"/>
</dbReference>
<dbReference type="PANTHER" id="PTHR42678:SF34">
    <property type="entry name" value="OS04G0183300 PROTEIN"/>
    <property type="match status" value="1"/>
</dbReference>
<keyword evidence="4" id="KW-1185">Reference proteome</keyword>
<keyword evidence="1" id="KW-0732">Signal</keyword>
<dbReference type="InterPro" id="IPR036928">
    <property type="entry name" value="AS_sf"/>
</dbReference>
<evidence type="ECO:0000313" key="4">
    <source>
        <dbReference type="Proteomes" id="UP000285794"/>
    </source>
</evidence>
<comment type="caution">
    <text evidence="3">The sequence shown here is derived from an EMBL/GenBank/DDBJ whole genome shotgun (WGS) entry which is preliminary data.</text>
</comment>
<feature type="signal peptide" evidence="1">
    <location>
        <begin position="1"/>
        <end position="24"/>
    </location>
</feature>
<evidence type="ECO:0000256" key="1">
    <source>
        <dbReference type="SAM" id="SignalP"/>
    </source>
</evidence>
<dbReference type="EC" id="3.5.1.4" evidence="3"/>
<gene>
    <name evidence="3" type="ORF">DWB61_12525</name>
</gene>
<proteinExistence type="predicted"/>
<dbReference type="NCBIfam" id="NF006006">
    <property type="entry name" value="PRK08137.1"/>
    <property type="match status" value="1"/>
</dbReference>
<organism evidence="3 4">
    <name type="scientific">Ancylomarina euxinus</name>
    <dbReference type="NCBI Taxonomy" id="2283627"/>
    <lineage>
        <taxon>Bacteria</taxon>
        <taxon>Pseudomonadati</taxon>
        <taxon>Bacteroidota</taxon>
        <taxon>Bacteroidia</taxon>
        <taxon>Marinilabiliales</taxon>
        <taxon>Marinifilaceae</taxon>
        <taxon>Ancylomarina</taxon>
    </lineage>
</organism>
<dbReference type="GO" id="GO:0004040">
    <property type="term" value="F:amidase activity"/>
    <property type="evidence" value="ECO:0007669"/>
    <property type="project" value="UniProtKB-EC"/>
</dbReference>